<evidence type="ECO:0000256" key="1">
    <source>
        <dbReference type="SAM" id="MobiDB-lite"/>
    </source>
</evidence>
<keyword evidence="2" id="KW-0808">Transferase</keyword>
<proteinExistence type="predicted"/>
<dbReference type="AlphaFoldDB" id="A0A1D1ZJY5"/>
<dbReference type="PANTHER" id="PTHR27006:SF606">
    <property type="entry name" value="INTERLEUKIN-1 RECEPTOR-ASSOCIATED KINASE 4"/>
    <property type="match status" value="1"/>
</dbReference>
<keyword evidence="2" id="KW-0418">Kinase</keyword>
<organism evidence="2">
    <name type="scientific">Anthurium amnicola</name>
    <dbReference type="NCBI Taxonomy" id="1678845"/>
    <lineage>
        <taxon>Eukaryota</taxon>
        <taxon>Viridiplantae</taxon>
        <taxon>Streptophyta</taxon>
        <taxon>Embryophyta</taxon>
        <taxon>Tracheophyta</taxon>
        <taxon>Spermatophyta</taxon>
        <taxon>Magnoliopsida</taxon>
        <taxon>Liliopsida</taxon>
        <taxon>Araceae</taxon>
        <taxon>Pothoideae</taxon>
        <taxon>Potheae</taxon>
        <taxon>Anthurium</taxon>
    </lineage>
</organism>
<feature type="non-terminal residue" evidence="2">
    <location>
        <position position="1"/>
    </location>
</feature>
<accession>A0A1D1ZJY5</accession>
<evidence type="ECO:0000313" key="2">
    <source>
        <dbReference type="EMBL" id="JAT67073.1"/>
    </source>
</evidence>
<dbReference type="PANTHER" id="PTHR27006">
    <property type="entry name" value="PROMASTIGOTE SURFACE ANTIGEN PROTEIN PSA"/>
    <property type="match status" value="1"/>
</dbReference>
<feature type="compositionally biased region" description="Polar residues" evidence="1">
    <location>
        <begin position="84"/>
        <end position="99"/>
    </location>
</feature>
<gene>
    <name evidence="2" type="primary">CRK12</name>
    <name evidence="2" type="ORF">g.113856</name>
</gene>
<dbReference type="EMBL" id="GDJX01000863">
    <property type="protein sequence ID" value="JAT67073.1"/>
    <property type="molecule type" value="Transcribed_RNA"/>
</dbReference>
<dbReference type="GO" id="GO:0016301">
    <property type="term" value="F:kinase activity"/>
    <property type="evidence" value="ECO:0007669"/>
    <property type="project" value="UniProtKB-KW"/>
</dbReference>
<name>A0A1D1ZJY5_9ARAE</name>
<keyword evidence="2" id="KW-0675">Receptor</keyword>
<sequence>QYWVKGYLSHLLDKSLVEGCSMEDVERCIHIGTLCVDDDPYMRPNMSAVVLMLSSKTMTLPSMPILNGGTNTERNSSEDVNHRGQMSKNSMSMSTLEPR</sequence>
<feature type="region of interest" description="Disordered" evidence="1">
    <location>
        <begin position="62"/>
        <end position="99"/>
    </location>
</feature>
<protein>
    <submittedName>
        <fullName evidence="2">Putative cysteine-rich receptor-like protein kinase 12</fullName>
    </submittedName>
</protein>
<reference evidence="2" key="1">
    <citation type="submission" date="2015-07" db="EMBL/GenBank/DDBJ databases">
        <title>Transcriptome Assembly of Anthurium amnicola.</title>
        <authorList>
            <person name="Suzuki J."/>
        </authorList>
    </citation>
    <scope>NUCLEOTIDE SEQUENCE</scope>
</reference>
<dbReference type="Gene3D" id="1.10.510.10">
    <property type="entry name" value="Transferase(Phosphotransferase) domain 1"/>
    <property type="match status" value="1"/>
</dbReference>